<dbReference type="Proteomes" id="UP000252118">
    <property type="component" value="Unassembled WGS sequence"/>
</dbReference>
<accession>A0A366EK61</accession>
<evidence type="ECO:0000313" key="1">
    <source>
        <dbReference type="EMBL" id="RBP02748.1"/>
    </source>
</evidence>
<dbReference type="Pfam" id="PF02810">
    <property type="entry name" value="SEC-C"/>
    <property type="match status" value="1"/>
</dbReference>
<dbReference type="SUPFAM" id="SSF103642">
    <property type="entry name" value="Sec-C motif"/>
    <property type="match status" value="1"/>
</dbReference>
<dbReference type="InterPro" id="IPR004027">
    <property type="entry name" value="SEC_C_motif"/>
</dbReference>
<dbReference type="RefSeq" id="WP_309472480.1">
    <property type="nucleotide sequence ID" value="NZ_QNRJ01000012.1"/>
</dbReference>
<dbReference type="Gene3D" id="3.10.450.50">
    <property type="match status" value="1"/>
</dbReference>
<gene>
    <name evidence="1" type="ORF">DET59_11233</name>
</gene>
<dbReference type="EMBL" id="QNRJ01000012">
    <property type="protein sequence ID" value="RBP02748.1"/>
    <property type="molecule type" value="Genomic_DNA"/>
</dbReference>
<sequence length="390" mass="44844">MNRFVERVEPYFLSEDPFVQRYAIEMLEDTYLPEGDTFLTGLKAVDRGPVTEYSSPILPNLIYLPLNEEGLKEVVNRLDVMGKKDNNRLFYIQLITNASTELLTTYRKEVKQYVGEEQLQEVEKLPSLTIEELYMALADVMVYLDEHEFNQALYDHGKRIIKELVKKGGIESWEVQNGLQNKIDDEKFFGFEGIYNVYMAGEIQEESVVPQLVNLFKNEEEGDFLFEETANSLVKIGTDLVVREVENIALYGNTFFYTLDVLGRIKTKEAEKALLRLFDQADDPTAKTIIADNLCRHLSTDAIPRIEDLVETGYEDRLLCLEESLYVNCVMNGVQHPKLPEWRHLLEVMELEMLNEPPALIPQPVISDEKIGRNDPCPCGSGKKYKKCCL</sequence>
<dbReference type="AlphaFoldDB" id="A0A366EK61"/>
<evidence type="ECO:0000313" key="2">
    <source>
        <dbReference type="Proteomes" id="UP000252118"/>
    </source>
</evidence>
<organism evidence="1 2">
    <name type="scientific">Rossellomorea aquimaris</name>
    <dbReference type="NCBI Taxonomy" id="189382"/>
    <lineage>
        <taxon>Bacteria</taxon>
        <taxon>Bacillati</taxon>
        <taxon>Bacillota</taxon>
        <taxon>Bacilli</taxon>
        <taxon>Bacillales</taxon>
        <taxon>Bacillaceae</taxon>
        <taxon>Rossellomorea</taxon>
    </lineage>
</organism>
<protein>
    <submittedName>
        <fullName evidence="1">SEC-C motif-containing protein</fullName>
    </submittedName>
</protein>
<dbReference type="PANTHER" id="PTHR33747:SF1">
    <property type="entry name" value="ADENYLATE CYCLASE-ASSOCIATED CAP C-TERMINAL DOMAIN-CONTAINING PROTEIN"/>
    <property type="match status" value="1"/>
</dbReference>
<proteinExistence type="predicted"/>
<name>A0A366EK61_9BACI</name>
<dbReference type="PANTHER" id="PTHR33747">
    <property type="entry name" value="UPF0225 PROTEIN SCO1677"/>
    <property type="match status" value="1"/>
</dbReference>
<comment type="caution">
    <text evidence="1">The sequence shown here is derived from an EMBL/GenBank/DDBJ whole genome shotgun (WGS) entry which is preliminary data.</text>
</comment>
<reference evidence="1 2" key="1">
    <citation type="submission" date="2018-06" db="EMBL/GenBank/DDBJ databases">
        <title>Freshwater and sediment microbial communities from various areas in North America, analyzing microbe dynamics in response to fracking.</title>
        <authorList>
            <person name="Lamendella R."/>
        </authorList>
    </citation>
    <scope>NUCLEOTIDE SEQUENCE [LARGE SCALE GENOMIC DNA]</scope>
    <source>
        <strain evidence="1 2">97B</strain>
    </source>
</reference>